<comment type="caution">
    <text evidence="1">The sequence shown here is derived from an EMBL/GenBank/DDBJ whole genome shotgun (WGS) entry which is preliminary data.</text>
</comment>
<sequence length="399" mass="46484">MSDHVTIHAPPDFDIIINDATVYAPLDVDVLYALGCRSIAAYVKKVFEYLNMKLLTVTLHHDGVFVPKPLKEITSDDDMDDFVKVGFENGFKVDLYHEYNDYDVMAYTTNDNLFPNEDDNLGDDETVVEKEKYPENIDFHTEGEENVVLEKLPIIDPFLTKLVDLKFKAQTYVQYPSYNPDLPWKEFMPVLGMKFENPQQLKHALADYGVVNGYQLWYYRSGGNNLLIYCGTDVDMGRCAGRRVIRKKKKEQQKQKANGKGVMPANQTVQPTSKIKWTRMRVQEHKCKLCPFRIWATWMSSEKSFQIKSLYPDHRCTRNYNLGSLVAFKWIARHYVNEIVMNPSLTYRFMREDIREKFMIDGLIEHYGRLWEYRQAVLESNPGSTCHLDVDFNDDGQPV</sequence>
<name>A0ABQ5CWF8_9ASTR</name>
<dbReference type="PANTHER" id="PTHR31973:SF189">
    <property type="entry name" value="TRANSPOSASE, MUDR, PLANT, MULE TRANSPOSASE DOMAIN PROTEIN-RELATED"/>
    <property type="match status" value="1"/>
</dbReference>
<dbReference type="Proteomes" id="UP001151760">
    <property type="component" value="Unassembled WGS sequence"/>
</dbReference>
<evidence type="ECO:0000313" key="1">
    <source>
        <dbReference type="EMBL" id="GJT28884.1"/>
    </source>
</evidence>
<dbReference type="PANTHER" id="PTHR31973">
    <property type="entry name" value="POLYPROTEIN, PUTATIVE-RELATED"/>
    <property type="match status" value="1"/>
</dbReference>
<proteinExistence type="predicted"/>
<protein>
    <recommendedName>
        <fullName evidence="3">Transposase MuDR plant domain-containing protein</fullName>
    </recommendedName>
</protein>
<dbReference type="EMBL" id="BQNB010014497">
    <property type="protein sequence ID" value="GJT28884.1"/>
    <property type="molecule type" value="Genomic_DNA"/>
</dbReference>
<evidence type="ECO:0000313" key="2">
    <source>
        <dbReference type="Proteomes" id="UP001151760"/>
    </source>
</evidence>
<reference evidence="1" key="2">
    <citation type="submission" date="2022-01" db="EMBL/GenBank/DDBJ databases">
        <authorList>
            <person name="Yamashiro T."/>
            <person name="Shiraishi A."/>
            <person name="Satake H."/>
            <person name="Nakayama K."/>
        </authorList>
    </citation>
    <scope>NUCLEOTIDE SEQUENCE</scope>
</reference>
<reference evidence="1" key="1">
    <citation type="journal article" date="2022" name="Int. J. Mol. Sci.">
        <title>Draft Genome of Tanacetum Coccineum: Genomic Comparison of Closely Related Tanacetum-Family Plants.</title>
        <authorList>
            <person name="Yamashiro T."/>
            <person name="Shiraishi A."/>
            <person name="Nakayama K."/>
            <person name="Satake H."/>
        </authorList>
    </citation>
    <scope>NUCLEOTIDE SEQUENCE</scope>
</reference>
<accession>A0ABQ5CWF8</accession>
<gene>
    <name evidence="1" type="ORF">Tco_0909159</name>
</gene>
<organism evidence="1 2">
    <name type="scientific">Tanacetum coccineum</name>
    <dbReference type="NCBI Taxonomy" id="301880"/>
    <lineage>
        <taxon>Eukaryota</taxon>
        <taxon>Viridiplantae</taxon>
        <taxon>Streptophyta</taxon>
        <taxon>Embryophyta</taxon>
        <taxon>Tracheophyta</taxon>
        <taxon>Spermatophyta</taxon>
        <taxon>Magnoliopsida</taxon>
        <taxon>eudicotyledons</taxon>
        <taxon>Gunneridae</taxon>
        <taxon>Pentapetalae</taxon>
        <taxon>asterids</taxon>
        <taxon>campanulids</taxon>
        <taxon>Asterales</taxon>
        <taxon>Asteraceae</taxon>
        <taxon>Asteroideae</taxon>
        <taxon>Anthemideae</taxon>
        <taxon>Anthemidinae</taxon>
        <taxon>Tanacetum</taxon>
    </lineage>
</organism>
<evidence type="ECO:0008006" key="3">
    <source>
        <dbReference type="Google" id="ProtNLM"/>
    </source>
</evidence>
<keyword evidence="2" id="KW-1185">Reference proteome</keyword>